<proteinExistence type="predicted"/>
<sequence>MSLTHNVHRLERAVSLATGATAIVAGVCQGGTSGVLKALGGAALLQRGISGHCVVKGMISDPKSELESLRERVAELRAALPKLQKEMERVKGRQENRLDHAVEETFPASDPISP</sequence>
<name>A0A1G6UTG9_9GAMM</name>
<feature type="compositionally biased region" description="Basic and acidic residues" evidence="1">
    <location>
        <begin position="89"/>
        <end position="103"/>
    </location>
</feature>
<keyword evidence="4" id="KW-1185">Reference proteome</keyword>
<dbReference type="EMBL" id="FMZQ01000016">
    <property type="protein sequence ID" value="SDD44678.1"/>
    <property type="molecule type" value="Genomic_DNA"/>
</dbReference>
<feature type="region of interest" description="Disordered" evidence="1">
    <location>
        <begin position="89"/>
        <end position="114"/>
    </location>
</feature>
<evidence type="ECO:0000259" key="2">
    <source>
        <dbReference type="Pfam" id="PF11127"/>
    </source>
</evidence>
<reference evidence="4" key="1">
    <citation type="submission" date="2016-10" db="EMBL/GenBank/DDBJ databases">
        <authorList>
            <person name="Varghese N."/>
            <person name="Submissions S."/>
        </authorList>
    </citation>
    <scope>NUCLEOTIDE SEQUENCE [LARGE SCALE GENOMIC DNA]</scope>
    <source>
        <strain evidence="4">DSM 26382</strain>
    </source>
</reference>
<dbReference type="RefSeq" id="WP_017676860.1">
    <property type="nucleotide sequence ID" value="NZ_FMZQ01000016.1"/>
</dbReference>
<dbReference type="InterPro" id="IPR021309">
    <property type="entry name" value="YgaP-like_TM"/>
</dbReference>
<dbReference type="Proteomes" id="UP000199467">
    <property type="component" value="Unassembled WGS sequence"/>
</dbReference>
<evidence type="ECO:0000313" key="4">
    <source>
        <dbReference type="Proteomes" id="UP000199467"/>
    </source>
</evidence>
<gene>
    <name evidence="3" type="ORF">SAMN05216576_116110</name>
</gene>
<dbReference type="Pfam" id="PF11127">
    <property type="entry name" value="YgaP-like_TM"/>
    <property type="match status" value="1"/>
</dbReference>
<dbReference type="AlphaFoldDB" id="A0A1G6UTG9"/>
<accession>A0A1G6UTG9</accession>
<evidence type="ECO:0000256" key="1">
    <source>
        <dbReference type="SAM" id="MobiDB-lite"/>
    </source>
</evidence>
<evidence type="ECO:0000313" key="3">
    <source>
        <dbReference type="EMBL" id="SDD44678.1"/>
    </source>
</evidence>
<feature type="domain" description="Inner membrane protein YgaP-like transmembrane" evidence="2">
    <location>
        <begin position="4"/>
        <end position="58"/>
    </location>
</feature>
<organism evidence="3 4">
    <name type="scientific">Ectopseudomonas chengduensis</name>
    <dbReference type="NCBI Taxonomy" id="489632"/>
    <lineage>
        <taxon>Bacteria</taxon>
        <taxon>Pseudomonadati</taxon>
        <taxon>Pseudomonadota</taxon>
        <taxon>Gammaproteobacteria</taxon>
        <taxon>Pseudomonadales</taxon>
        <taxon>Pseudomonadaceae</taxon>
        <taxon>Ectopseudomonas</taxon>
    </lineage>
</organism>
<protein>
    <recommendedName>
        <fullName evidence="2">Inner membrane protein YgaP-like transmembrane domain-containing protein</fullName>
    </recommendedName>
</protein>